<dbReference type="Proteomes" id="UP000198804">
    <property type="component" value="Unassembled WGS sequence"/>
</dbReference>
<dbReference type="RefSeq" id="WP_091948418.1">
    <property type="nucleotide sequence ID" value="NZ_FOSV01000013.1"/>
</dbReference>
<dbReference type="SUPFAM" id="SSF55729">
    <property type="entry name" value="Acyl-CoA N-acyltransferases (Nat)"/>
    <property type="match status" value="1"/>
</dbReference>
<protein>
    <submittedName>
        <fullName evidence="2">Acetyltransferase involved in cellulose biosynthesis, CelD/BcsL family</fullName>
    </submittedName>
</protein>
<reference evidence="3" key="1">
    <citation type="submission" date="2016-10" db="EMBL/GenBank/DDBJ databases">
        <authorList>
            <person name="Varghese N."/>
            <person name="Submissions S."/>
        </authorList>
    </citation>
    <scope>NUCLEOTIDE SEQUENCE [LARGE SCALE GENOMIC DNA]</scope>
    <source>
        <strain evidence="3">CGMCC 1.6474</strain>
    </source>
</reference>
<dbReference type="Pfam" id="PF13480">
    <property type="entry name" value="Acetyltransf_6"/>
    <property type="match status" value="1"/>
</dbReference>
<dbReference type="OrthoDB" id="8193702at2"/>
<keyword evidence="3" id="KW-1185">Reference proteome</keyword>
<dbReference type="GO" id="GO:0016740">
    <property type="term" value="F:transferase activity"/>
    <property type="evidence" value="ECO:0007669"/>
    <property type="project" value="UniProtKB-KW"/>
</dbReference>
<sequence>MTALAETLGRTERDGAAPRDGLTVEVVRDLAVVETAWRALEADPAALMTPYQRIDWVRAYVGAGIETGDETLVLLLKDEASRPRLLIPLAVGRLGPLRIARMIGDRHANFHMPLFACREAAAMRPEALAEALVRAGRKAGIDAFRFGHQPRFWDGVPNPLSRGGLPAPSDAYGLMLGPDAEATLRRVFSGDARKKVRAKERKLVEVLGPVRHRVATNAEEAAEIQAAFYAQKAARFAALGIADAYADPAVRRFVAAATAPGAEGRGPAIEVHALETESGRVLATFGGAVDAHRFCGMWTSFDTDPELGRFSPGEILLHRLIGDQSARGRRALDLGVGEASYKAKTCDETIELVESVVPVSAAGHLFALAAGSAVRLKHRIKRSPRLFAAAQRLRRLGRG</sequence>
<organism evidence="2 3">
    <name type="scientific">Methylorubrum salsuginis</name>
    <dbReference type="NCBI Taxonomy" id="414703"/>
    <lineage>
        <taxon>Bacteria</taxon>
        <taxon>Pseudomonadati</taxon>
        <taxon>Pseudomonadota</taxon>
        <taxon>Alphaproteobacteria</taxon>
        <taxon>Hyphomicrobiales</taxon>
        <taxon>Methylobacteriaceae</taxon>
        <taxon>Methylorubrum</taxon>
    </lineage>
</organism>
<accession>A0A1I4H2D9</accession>
<gene>
    <name evidence="2" type="ORF">SAMN04488125_113109</name>
</gene>
<evidence type="ECO:0000313" key="3">
    <source>
        <dbReference type="Proteomes" id="UP000198804"/>
    </source>
</evidence>
<dbReference type="InterPro" id="IPR016181">
    <property type="entry name" value="Acyl_CoA_acyltransferase"/>
</dbReference>
<dbReference type="InterPro" id="IPR038740">
    <property type="entry name" value="BioF2-like_GNAT_dom"/>
</dbReference>
<keyword evidence="2" id="KW-0808">Transferase</keyword>
<name>A0A1I4H2D9_9HYPH</name>
<feature type="domain" description="BioF2-like acetyltransferase" evidence="1">
    <location>
        <begin position="191"/>
        <end position="342"/>
    </location>
</feature>
<dbReference type="AlphaFoldDB" id="A0A1I4H2D9"/>
<evidence type="ECO:0000259" key="1">
    <source>
        <dbReference type="Pfam" id="PF13480"/>
    </source>
</evidence>
<proteinExistence type="predicted"/>
<evidence type="ECO:0000313" key="2">
    <source>
        <dbReference type="EMBL" id="SFL36424.1"/>
    </source>
</evidence>
<dbReference type="EMBL" id="FOSV01000013">
    <property type="protein sequence ID" value="SFL36424.1"/>
    <property type="molecule type" value="Genomic_DNA"/>
</dbReference>
<dbReference type="STRING" id="414703.SAMN04488125_113109"/>